<dbReference type="EMBL" id="JAOYFB010000036">
    <property type="protein sequence ID" value="KAK4020086.1"/>
    <property type="molecule type" value="Genomic_DNA"/>
</dbReference>
<organism evidence="1 2">
    <name type="scientific">Daphnia magna</name>
    <dbReference type="NCBI Taxonomy" id="35525"/>
    <lineage>
        <taxon>Eukaryota</taxon>
        <taxon>Metazoa</taxon>
        <taxon>Ecdysozoa</taxon>
        <taxon>Arthropoda</taxon>
        <taxon>Crustacea</taxon>
        <taxon>Branchiopoda</taxon>
        <taxon>Diplostraca</taxon>
        <taxon>Cladocera</taxon>
        <taxon>Anomopoda</taxon>
        <taxon>Daphniidae</taxon>
        <taxon>Daphnia</taxon>
    </lineage>
</organism>
<reference evidence="1 2" key="1">
    <citation type="journal article" date="2023" name="Nucleic Acids Res.">
        <title>The hologenome of Daphnia magna reveals possible DNA methylation and microbiome-mediated evolution of the host genome.</title>
        <authorList>
            <person name="Chaturvedi A."/>
            <person name="Li X."/>
            <person name="Dhandapani V."/>
            <person name="Marshall H."/>
            <person name="Kissane S."/>
            <person name="Cuenca-Cambronero M."/>
            <person name="Asole G."/>
            <person name="Calvet F."/>
            <person name="Ruiz-Romero M."/>
            <person name="Marangio P."/>
            <person name="Guigo R."/>
            <person name="Rago D."/>
            <person name="Mirbahai L."/>
            <person name="Eastwood N."/>
            <person name="Colbourne J.K."/>
            <person name="Zhou J."/>
            <person name="Mallon E."/>
            <person name="Orsini L."/>
        </authorList>
    </citation>
    <scope>NUCLEOTIDE SEQUENCE [LARGE SCALE GENOMIC DNA]</scope>
    <source>
        <strain evidence="1">LRV0_1</strain>
    </source>
</reference>
<accession>A0ABR0A4M3</accession>
<evidence type="ECO:0000313" key="1">
    <source>
        <dbReference type="EMBL" id="KAK4020086.1"/>
    </source>
</evidence>
<evidence type="ECO:0000313" key="2">
    <source>
        <dbReference type="Proteomes" id="UP001234178"/>
    </source>
</evidence>
<protein>
    <submittedName>
        <fullName evidence="1">Uncharacterized protein</fullName>
    </submittedName>
</protein>
<keyword evidence="2" id="KW-1185">Reference proteome</keyword>
<proteinExistence type="predicted"/>
<comment type="caution">
    <text evidence="1">The sequence shown here is derived from an EMBL/GenBank/DDBJ whole genome shotgun (WGS) entry which is preliminary data.</text>
</comment>
<name>A0ABR0A4M3_9CRUS</name>
<gene>
    <name evidence="1" type="ORF">OUZ56_002082</name>
</gene>
<sequence length="90" mass="10878">MFSNGTYLLDKKGNKIHWRGEELFEMFLILNRTVNGVMNNKERKWMERRTRKRGVYIAYKIHKYSDLYIIPPKLDGAPKQEGLYSTYRPY</sequence>
<dbReference type="Proteomes" id="UP001234178">
    <property type="component" value="Unassembled WGS sequence"/>
</dbReference>